<evidence type="ECO:0000256" key="1">
    <source>
        <dbReference type="ARBA" id="ARBA00022679"/>
    </source>
</evidence>
<comment type="caution">
    <text evidence="4">The sequence shown here is derived from an EMBL/GenBank/DDBJ whole genome shotgun (WGS) entry which is preliminary data.</text>
</comment>
<dbReference type="InterPro" id="IPR016181">
    <property type="entry name" value="Acyl_CoA_acyltransferase"/>
</dbReference>
<dbReference type="CDD" id="cd04301">
    <property type="entry name" value="NAT_SF"/>
    <property type="match status" value="1"/>
</dbReference>
<feature type="domain" description="N-acetyltransferase" evidence="3">
    <location>
        <begin position="3"/>
        <end position="143"/>
    </location>
</feature>
<dbReference type="PROSITE" id="PS51186">
    <property type="entry name" value="GNAT"/>
    <property type="match status" value="1"/>
</dbReference>
<dbReference type="RefSeq" id="WP_150092231.1">
    <property type="nucleotide sequence ID" value="NZ_VWSF01000026.1"/>
</dbReference>
<dbReference type="Proteomes" id="UP000323426">
    <property type="component" value="Unassembled WGS sequence"/>
</dbReference>
<keyword evidence="1 4" id="KW-0808">Transferase</keyword>
<gene>
    <name evidence="4" type="ORF">F0145_22470</name>
</gene>
<dbReference type="InterPro" id="IPR050832">
    <property type="entry name" value="Bact_Acetyltransf"/>
</dbReference>
<dbReference type="EMBL" id="VWSF01000026">
    <property type="protein sequence ID" value="KAA5540581.1"/>
    <property type="molecule type" value="Genomic_DNA"/>
</dbReference>
<dbReference type="InterPro" id="IPR000182">
    <property type="entry name" value="GNAT_dom"/>
</dbReference>
<evidence type="ECO:0000259" key="3">
    <source>
        <dbReference type="PROSITE" id="PS51186"/>
    </source>
</evidence>
<accession>A0A5M6CZE4</accession>
<evidence type="ECO:0000313" key="5">
    <source>
        <dbReference type="Proteomes" id="UP000323426"/>
    </source>
</evidence>
<protein>
    <submittedName>
        <fullName evidence="4">GNAT family N-acetyltransferase</fullName>
    </submittedName>
</protein>
<dbReference type="AlphaFoldDB" id="A0A5M6CZE4"/>
<dbReference type="Gene3D" id="3.40.630.30">
    <property type="match status" value="1"/>
</dbReference>
<name>A0A5M6CZE4_9BACT</name>
<dbReference type="PANTHER" id="PTHR43877">
    <property type="entry name" value="AMINOALKYLPHOSPHONATE N-ACETYLTRANSFERASE-RELATED-RELATED"/>
    <property type="match status" value="1"/>
</dbReference>
<dbReference type="Pfam" id="PF00583">
    <property type="entry name" value="Acetyltransf_1"/>
    <property type="match status" value="1"/>
</dbReference>
<sequence length="143" mass="15850">MNIFVRAITVADSTAVASLTNQLGYQTTAAETADLLAEILKSKTDLALVAEINKEVVGWIHAFYAIRLESGRFVEIGGLVVDAPHRGKGIGKILVAAVTQWASQYQITHIKVRCNTKRFASHQFYRQAGFTEVKEQKIFEIKV</sequence>
<keyword evidence="2" id="KW-0012">Acyltransferase</keyword>
<dbReference type="SUPFAM" id="SSF55729">
    <property type="entry name" value="Acyl-CoA N-acyltransferases (Nat)"/>
    <property type="match status" value="1"/>
</dbReference>
<keyword evidence="5" id="KW-1185">Reference proteome</keyword>
<reference evidence="4 5" key="1">
    <citation type="submission" date="2019-09" db="EMBL/GenBank/DDBJ databases">
        <title>Genome sequence and assembly of Adhaeribacter sp.</title>
        <authorList>
            <person name="Chhetri G."/>
        </authorList>
    </citation>
    <scope>NUCLEOTIDE SEQUENCE [LARGE SCALE GENOMIC DNA]</scope>
    <source>
        <strain evidence="4 5">DK36</strain>
    </source>
</reference>
<dbReference type="GO" id="GO:0016747">
    <property type="term" value="F:acyltransferase activity, transferring groups other than amino-acyl groups"/>
    <property type="evidence" value="ECO:0007669"/>
    <property type="project" value="InterPro"/>
</dbReference>
<evidence type="ECO:0000256" key="2">
    <source>
        <dbReference type="ARBA" id="ARBA00023315"/>
    </source>
</evidence>
<evidence type="ECO:0000313" key="4">
    <source>
        <dbReference type="EMBL" id="KAA5540581.1"/>
    </source>
</evidence>
<proteinExistence type="predicted"/>
<organism evidence="4 5">
    <name type="scientific">Adhaeribacter rhizoryzae</name>
    <dbReference type="NCBI Taxonomy" id="2607907"/>
    <lineage>
        <taxon>Bacteria</taxon>
        <taxon>Pseudomonadati</taxon>
        <taxon>Bacteroidota</taxon>
        <taxon>Cytophagia</taxon>
        <taxon>Cytophagales</taxon>
        <taxon>Hymenobacteraceae</taxon>
        <taxon>Adhaeribacter</taxon>
    </lineage>
</organism>